<sequence length="779" mass="87583">MPGTNERRRLAALKRLNILDTPPEERFERLIRIAKRYYNVDIALFSILDEERQWFKSRDGLDATETPRSMAFCDHAIRQDRAFIIEDATRDPRFRDNPLVTGKPHIRFYAGIPVREPTGFKLGSLCIIDSRPRKITDVDLEVLRNLASLVEDEIERAYYGAADQTNIDVSHLNRAIYRAQNVFLSSDNEHAAFEVLLNDLLTLTGSEFGLISEVLHRPSGDPYLKVGAITNIAWSPATQSLYQQIERRGMTFDRVDNILGLPLVDGEVIISDSVINDPRGKGLPAGHPPVNAYIGMPIHSGDQMIGLVGLANRSGGYTADLAEELDPLLQTIATLIERKRLYREKWGHQKRLEKAANFDSLTGLPNRRRLTELFEDEIREANLRDGVIAVCFIDLDGFKAINDTHGHMAGDAVLKSVAQRLQASVREHDVIARLGGDEFVALLRDVEDVAVYQRILDALCKPVSYKNHVLQLSGSMGVTVYPEDDATPDMLLRHADQAMYAAKESGKNCYRVFDMRLHQARKERVRVLEQVEAALESGQFELYYQPVVNFRNRQVVAFEALLRWHHPELGLLTPDRVLPHIEFTDYDRRIGRYVMDKAVDTLHGFDDLGLPYGVSINLSPMHFLGDHFADDLGAALQDCKPGLCNRLTVEILETTAMDDPDVAIEAIRACRELGVAMSLDDFGTGYSSLSYFRKLPVDEIKIDRSFVRELAGSSDDSMIVEAIIGLSRSFRRRVVAEGVETPELLGQLLEMGCDIGQGYHFSEPLPLPEALAWAAGFQD</sequence>
<dbReference type="InterPro" id="IPR043128">
    <property type="entry name" value="Rev_trsase/Diguanyl_cyclase"/>
</dbReference>
<evidence type="ECO:0008006" key="6">
    <source>
        <dbReference type="Google" id="ProtNLM"/>
    </source>
</evidence>
<keyword evidence="5" id="KW-1185">Reference proteome</keyword>
<feature type="domain" description="GGDEF" evidence="3">
    <location>
        <begin position="386"/>
        <end position="515"/>
    </location>
</feature>
<dbReference type="Pfam" id="PF01590">
    <property type="entry name" value="GAF"/>
    <property type="match status" value="1"/>
</dbReference>
<dbReference type="SMART" id="SM00052">
    <property type="entry name" value="EAL"/>
    <property type="match status" value="1"/>
</dbReference>
<dbReference type="PROSITE" id="PS50887">
    <property type="entry name" value="GGDEF"/>
    <property type="match status" value="1"/>
</dbReference>
<dbReference type="InterPro" id="IPR029016">
    <property type="entry name" value="GAF-like_dom_sf"/>
</dbReference>
<evidence type="ECO:0000259" key="2">
    <source>
        <dbReference type="PROSITE" id="PS50883"/>
    </source>
</evidence>
<dbReference type="NCBIfam" id="TIGR00254">
    <property type="entry name" value="GGDEF"/>
    <property type="match status" value="1"/>
</dbReference>
<name>A0A2G1URJ0_9GAMM</name>
<dbReference type="RefSeq" id="WP_099612796.1">
    <property type="nucleotide sequence ID" value="NZ_KZ319367.1"/>
</dbReference>
<dbReference type="AlphaFoldDB" id="A0A2G1URJ0"/>
<dbReference type="SUPFAM" id="SSF55781">
    <property type="entry name" value="GAF domain-like"/>
    <property type="match status" value="2"/>
</dbReference>
<gene>
    <name evidence="4" type="ORF">CLH61_00735</name>
</gene>
<evidence type="ECO:0000313" key="5">
    <source>
        <dbReference type="Proteomes" id="UP000231409"/>
    </source>
</evidence>
<dbReference type="SMART" id="SM00065">
    <property type="entry name" value="GAF"/>
    <property type="match status" value="2"/>
</dbReference>
<dbReference type="Pfam" id="PF00990">
    <property type="entry name" value="GGDEF"/>
    <property type="match status" value="1"/>
</dbReference>
<dbReference type="InterPro" id="IPR035919">
    <property type="entry name" value="EAL_sf"/>
</dbReference>
<evidence type="ECO:0000313" key="4">
    <source>
        <dbReference type="EMBL" id="PHQ17117.1"/>
    </source>
</evidence>
<accession>A0A2G1URJ0</accession>
<dbReference type="PROSITE" id="PS50883">
    <property type="entry name" value="EAL"/>
    <property type="match status" value="1"/>
</dbReference>
<dbReference type="CDD" id="cd01949">
    <property type="entry name" value="GGDEF"/>
    <property type="match status" value="1"/>
</dbReference>
<dbReference type="FunFam" id="3.30.70.270:FF:000001">
    <property type="entry name" value="Diguanylate cyclase domain protein"/>
    <property type="match status" value="1"/>
</dbReference>
<comment type="cofactor">
    <cofactor evidence="1">
        <name>Mg(2+)</name>
        <dbReference type="ChEBI" id="CHEBI:18420"/>
    </cofactor>
</comment>
<proteinExistence type="predicted"/>
<dbReference type="InterPro" id="IPR050706">
    <property type="entry name" value="Cyclic-di-GMP_PDE-like"/>
</dbReference>
<reference evidence="4 5" key="1">
    <citation type="submission" date="2017-09" db="EMBL/GenBank/DDBJ databases">
        <title>The draft genome sequences of Marinobacter sp. PWS21.</title>
        <authorList>
            <person name="Cao J."/>
        </authorList>
    </citation>
    <scope>NUCLEOTIDE SEQUENCE [LARGE SCALE GENOMIC DNA]</scope>
    <source>
        <strain evidence="4 5">PWS21</strain>
    </source>
</reference>
<feature type="domain" description="EAL" evidence="2">
    <location>
        <begin position="524"/>
        <end position="778"/>
    </location>
</feature>
<comment type="caution">
    <text evidence="4">The sequence shown here is derived from an EMBL/GenBank/DDBJ whole genome shotgun (WGS) entry which is preliminary data.</text>
</comment>
<dbReference type="PANTHER" id="PTHR33121:SF79">
    <property type="entry name" value="CYCLIC DI-GMP PHOSPHODIESTERASE PDED-RELATED"/>
    <property type="match status" value="1"/>
</dbReference>
<dbReference type="InterPro" id="IPR003018">
    <property type="entry name" value="GAF"/>
</dbReference>
<dbReference type="PANTHER" id="PTHR33121">
    <property type="entry name" value="CYCLIC DI-GMP PHOSPHODIESTERASE PDEF"/>
    <property type="match status" value="1"/>
</dbReference>
<dbReference type="Gene3D" id="3.20.20.450">
    <property type="entry name" value="EAL domain"/>
    <property type="match status" value="1"/>
</dbReference>
<organism evidence="4 5">
    <name type="scientific">Marinobacter profundi</name>
    <dbReference type="NCBI Taxonomy" id="2666256"/>
    <lineage>
        <taxon>Bacteria</taxon>
        <taxon>Pseudomonadati</taxon>
        <taxon>Pseudomonadota</taxon>
        <taxon>Gammaproteobacteria</taxon>
        <taxon>Pseudomonadales</taxon>
        <taxon>Marinobacteraceae</taxon>
        <taxon>Marinobacter</taxon>
    </lineage>
</organism>
<dbReference type="GO" id="GO:0071111">
    <property type="term" value="F:cyclic-guanylate-specific phosphodiesterase activity"/>
    <property type="evidence" value="ECO:0007669"/>
    <property type="project" value="InterPro"/>
</dbReference>
<dbReference type="Gene3D" id="3.30.70.270">
    <property type="match status" value="1"/>
</dbReference>
<dbReference type="SMART" id="SM00267">
    <property type="entry name" value="GGDEF"/>
    <property type="match status" value="1"/>
</dbReference>
<dbReference type="Pfam" id="PF00563">
    <property type="entry name" value="EAL"/>
    <property type="match status" value="1"/>
</dbReference>
<dbReference type="Pfam" id="PF13185">
    <property type="entry name" value="GAF_2"/>
    <property type="match status" value="1"/>
</dbReference>
<protein>
    <recommendedName>
        <fullName evidence="6">Bifunctional diguanylate cyclase/phosphodiesterase</fullName>
    </recommendedName>
</protein>
<dbReference type="Proteomes" id="UP000231409">
    <property type="component" value="Unassembled WGS sequence"/>
</dbReference>
<dbReference type="InterPro" id="IPR001633">
    <property type="entry name" value="EAL_dom"/>
</dbReference>
<evidence type="ECO:0000256" key="1">
    <source>
        <dbReference type="ARBA" id="ARBA00001946"/>
    </source>
</evidence>
<dbReference type="SUPFAM" id="SSF141868">
    <property type="entry name" value="EAL domain-like"/>
    <property type="match status" value="1"/>
</dbReference>
<dbReference type="InterPro" id="IPR029787">
    <property type="entry name" value="Nucleotide_cyclase"/>
</dbReference>
<dbReference type="CDD" id="cd01948">
    <property type="entry name" value="EAL"/>
    <property type="match status" value="1"/>
</dbReference>
<dbReference type="InterPro" id="IPR000160">
    <property type="entry name" value="GGDEF_dom"/>
</dbReference>
<dbReference type="EMBL" id="NTFH01000001">
    <property type="protein sequence ID" value="PHQ17117.1"/>
    <property type="molecule type" value="Genomic_DNA"/>
</dbReference>
<dbReference type="Gene3D" id="3.30.450.40">
    <property type="match status" value="2"/>
</dbReference>
<dbReference type="SUPFAM" id="SSF55073">
    <property type="entry name" value="Nucleotide cyclase"/>
    <property type="match status" value="1"/>
</dbReference>
<evidence type="ECO:0000259" key="3">
    <source>
        <dbReference type="PROSITE" id="PS50887"/>
    </source>
</evidence>